<dbReference type="EMBL" id="KK107168">
    <property type="protein sequence ID" value="EZA56213.1"/>
    <property type="molecule type" value="Genomic_DNA"/>
</dbReference>
<dbReference type="AlphaFoldDB" id="A0A026WJS6"/>
<reference evidence="1 2" key="1">
    <citation type="journal article" date="2014" name="Curr. Biol.">
        <title>The genome of the clonal raider ant Cerapachys biroi.</title>
        <authorList>
            <person name="Oxley P.R."/>
            <person name="Ji L."/>
            <person name="Fetter-Pruneda I."/>
            <person name="McKenzie S.K."/>
            <person name="Li C."/>
            <person name="Hu H."/>
            <person name="Zhang G."/>
            <person name="Kronauer D.J."/>
        </authorList>
    </citation>
    <scope>NUCLEOTIDE SEQUENCE [LARGE SCALE GENOMIC DNA]</scope>
</reference>
<organism evidence="1 2">
    <name type="scientific">Ooceraea biroi</name>
    <name type="common">Clonal raider ant</name>
    <name type="synonym">Cerapachys biroi</name>
    <dbReference type="NCBI Taxonomy" id="2015173"/>
    <lineage>
        <taxon>Eukaryota</taxon>
        <taxon>Metazoa</taxon>
        <taxon>Ecdysozoa</taxon>
        <taxon>Arthropoda</taxon>
        <taxon>Hexapoda</taxon>
        <taxon>Insecta</taxon>
        <taxon>Pterygota</taxon>
        <taxon>Neoptera</taxon>
        <taxon>Endopterygota</taxon>
        <taxon>Hymenoptera</taxon>
        <taxon>Apocrita</taxon>
        <taxon>Aculeata</taxon>
        <taxon>Formicoidea</taxon>
        <taxon>Formicidae</taxon>
        <taxon>Dorylinae</taxon>
        <taxon>Ooceraea</taxon>
    </lineage>
</organism>
<evidence type="ECO:0000313" key="1">
    <source>
        <dbReference type="EMBL" id="EZA56213.1"/>
    </source>
</evidence>
<proteinExistence type="predicted"/>
<protein>
    <submittedName>
        <fullName evidence="1">Uncharacterized protein</fullName>
    </submittedName>
</protein>
<accession>A0A026WJS6</accession>
<gene>
    <name evidence="1" type="ORF">X777_03545</name>
</gene>
<dbReference type="Proteomes" id="UP000053097">
    <property type="component" value="Unassembled WGS sequence"/>
</dbReference>
<evidence type="ECO:0000313" key="2">
    <source>
        <dbReference type="Proteomes" id="UP000053097"/>
    </source>
</evidence>
<keyword evidence="2" id="KW-1185">Reference proteome</keyword>
<name>A0A026WJS6_OOCBI</name>
<sequence>MAADAECLTHNIRNPDSILRFPTGSQLSALWLFPSTGGVFHFVENHLVAMKEPSFSH</sequence>